<comment type="caution">
    <text evidence="1">The sequence shown here is derived from an EMBL/GenBank/DDBJ whole genome shotgun (WGS) entry which is preliminary data.</text>
</comment>
<dbReference type="Proteomes" id="UP000294547">
    <property type="component" value="Unassembled WGS sequence"/>
</dbReference>
<keyword evidence="2" id="KW-1185">Reference proteome</keyword>
<dbReference type="EMBL" id="SNXY01000009">
    <property type="protein sequence ID" value="TDP83112.1"/>
    <property type="molecule type" value="Genomic_DNA"/>
</dbReference>
<name>A0A4R6RAR1_9HYPH</name>
<evidence type="ECO:0000313" key="2">
    <source>
        <dbReference type="Proteomes" id="UP000294547"/>
    </source>
</evidence>
<evidence type="ECO:0000313" key="1">
    <source>
        <dbReference type="EMBL" id="TDP83112.1"/>
    </source>
</evidence>
<organism evidence="1 2">
    <name type="scientific">Oharaeibacter diazotrophicus</name>
    <dbReference type="NCBI Taxonomy" id="1920512"/>
    <lineage>
        <taxon>Bacteria</taxon>
        <taxon>Pseudomonadati</taxon>
        <taxon>Pseudomonadota</taxon>
        <taxon>Alphaproteobacteria</taxon>
        <taxon>Hyphomicrobiales</taxon>
        <taxon>Pleomorphomonadaceae</taxon>
        <taxon>Oharaeibacter</taxon>
    </lineage>
</organism>
<reference evidence="1 2" key="1">
    <citation type="submission" date="2019-03" db="EMBL/GenBank/DDBJ databases">
        <title>Genomic Encyclopedia of Type Strains, Phase IV (KMG-IV): sequencing the most valuable type-strain genomes for metagenomic binning, comparative biology and taxonomic classification.</title>
        <authorList>
            <person name="Goeker M."/>
        </authorList>
    </citation>
    <scope>NUCLEOTIDE SEQUENCE [LARGE SCALE GENOMIC DNA]</scope>
    <source>
        <strain evidence="1 2">DSM 102969</strain>
    </source>
</reference>
<dbReference type="AlphaFoldDB" id="A0A4R6RAR1"/>
<proteinExistence type="predicted"/>
<dbReference type="OrthoDB" id="9815497at2"/>
<protein>
    <recommendedName>
        <fullName evidence="3">Xanthine dehydrogenase accessory factor</fullName>
    </recommendedName>
</protein>
<evidence type="ECO:0008006" key="3">
    <source>
        <dbReference type="Google" id="ProtNLM"/>
    </source>
</evidence>
<dbReference type="RefSeq" id="WP_126537793.1">
    <property type="nucleotide sequence ID" value="NZ_BSPM01000009.1"/>
</dbReference>
<gene>
    <name evidence="1" type="ORF">EDD54_3068</name>
</gene>
<sequence>MIGWSDEDGGAPVALILGTNEIASAVAVHLWRAGFASVLSHDPHPPVIRRAMAFHDVLYGETVAIEGVGAEPIEEGGHIGFFGRRDPRIGVTRLGFSDLYPHTRFALLADARMNKHAVKPDLRLLTPLAIGLGPGFTVGGNCDVAIETRPARNGTVVGAGATDGADGRSARLGEAGGERFARADRPGRWRTALEIGTRLYRGVTVGLLDGVPVTAPIDGVLRGVVRDGTEVAEGVKLLEIDPRGRGLASWTGIDERGAAIADAVVRAARAHRPVAAPVL</sequence>
<accession>A0A4R6RAR1</accession>